<keyword evidence="1" id="KW-0732">Signal</keyword>
<dbReference type="CDD" id="cd04301">
    <property type="entry name" value="NAT_SF"/>
    <property type="match status" value="1"/>
</dbReference>
<feature type="domain" description="N-acetyltransferase" evidence="2">
    <location>
        <begin position="400"/>
        <end position="473"/>
    </location>
</feature>
<dbReference type="Gene3D" id="3.40.630.30">
    <property type="match status" value="1"/>
</dbReference>
<dbReference type="Pfam" id="PF21203">
    <property type="entry name" value="ECM10"/>
    <property type="match status" value="1"/>
</dbReference>
<evidence type="ECO:0000256" key="1">
    <source>
        <dbReference type="SAM" id="SignalP"/>
    </source>
</evidence>
<evidence type="ECO:0000313" key="4">
    <source>
        <dbReference type="Proteomes" id="UP000683000"/>
    </source>
</evidence>
<proteinExistence type="predicted"/>
<dbReference type="Pfam" id="PF00583">
    <property type="entry name" value="Acetyltransf_1"/>
    <property type="match status" value="1"/>
</dbReference>
<organism evidence="3 4">
    <name type="scientific">Boletus reticuloceps</name>
    <dbReference type="NCBI Taxonomy" id="495285"/>
    <lineage>
        <taxon>Eukaryota</taxon>
        <taxon>Fungi</taxon>
        <taxon>Dikarya</taxon>
        <taxon>Basidiomycota</taxon>
        <taxon>Agaricomycotina</taxon>
        <taxon>Agaricomycetes</taxon>
        <taxon>Agaricomycetidae</taxon>
        <taxon>Boletales</taxon>
        <taxon>Boletineae</taxon>
        <taxon>Boletaceae</taxon>
        <taxon>Boletoideae</taxon>
        <taxon>Boletus</taxon>
    </lineage>
</organism>
<evidence type="ECO:0000259" key="2">
    <source>
        <dbReference type="PROSITE" id="PS51186"/>
    </source>
</evidence>
<feature type="chain" id="PRO_5034003154" description="N-acetyltransferase domain-containing protein" evidence="1">
    <location>
        <begin position="18"/>
        <end position="478"/>
    </location>
</feature>
<protein>
    <recommendedName>
        <fullName evidence="2">N-acetyltransferase domain-containing protein</fullName>
    </recommendedName>
</protein>
<comment type="caution">
    <text evidence="3">The sequence shown here is derived from an EMBL/GenBank/DDBJ whole genome shotgun (WGS) entry which is preliminary data.</text>
</comment>
<dbReference type="InterPro" id="IPR016181">
    <property type="entry name" value="Acyl_CoA_acyltransferase"/>
</dbReference>
<gene>
    <name evidence="3" type="ORF">JVT61DRAFT_12979</name>
</gene>
<dbReference type="EMBL" id="JAGFBS010000006">
    <property type="protein sequence ID" value="KAG6378707.1"/>
    <property type="molecule type" value="Genomic_DNA"/>
</dbReference>
<dbReference type="AlphaFoldDB" id="A0A8I2YWP9"/>
<dbReference type="Proteomes" id="UP000683000">
    <property type="component" value="Unassembled WGS sequence"/>
</dbReference>
<name>A0A8I2YWP9_9AGAM</name>
<dbReference type="GO" id="GO:0016747">
    <property type="term" value="F:acyltransferase activity, transferring groups other than amino-acyl groups"/>
    <property type="evidence" value="ECO:0007669"/>
    <property type="project" value="InterPro"/>
</dbReference>
<dbReference type="PROSITE" id="PS51186">
    <property type="entry name" value="GNAT"/>
    <property type="match status" value="1"/>
</dbReference>
<evidence type="ECO:0000313" key="3">
    <source>
        <dbReference type="EMBL" id="KAG6378707.1"/>
    </source>
</evidence>
<reference evidence="3" key="1">
    <citation type="submission" date="2021-03" db="EMBL/GenBank/DDBJ databases">
        <title>Evolutionary innovations through gain and loss of genes in the ectomycorrhizal Boletales.</title>
        <authorList>
            <person name="Wu G."/>
            <person name="Miyauchi S."/>
            <person name="Morin E."/>
            <person name="Yang Z.-L."/>
            <person name="Xu J."/>
            <person name="Martin F.M."/>
        </authorList>
    </citation>
    <scope>NUCLEOTIDE SEQUENCE</scope>
    <source>
        <strain evidence="3">BR01</strain>
    </source>
</reference>
<dbReference type="InterPro" id="IPR000182">
    <property type="entry name" value="GNAT_dom"/>
</dbReference>
<dbReference type="OrthoDB" id="9975416at2759"/>
<sequence>MYFSPLIALLLVSFADAQGIRVQHRVVHPNLPITAWSELGTVALPSLHSISPSGSPATLNPSDTLLDDLSKFTQSVDPTLEGAMYQVALERPGVTDDVWPTSVVKACHLPGSTSAHLTIHFSPSGLPFAVDHFVSPVPHDGSCPALDTHKSYPALNTTISLMLPRQPPQHVHFLTPELRTPPPLTAEGEPMVPAPEKSFLQKYWIYIVIILGVLSDRSNPRVHETPKLILSFRTRFDAAAQICFSSPIVILCISSHAHLHPSCDQGDEAALSKICLETSDAGESGRDLHNYPSLPGEVYALPYVNVSDCVWGFVLVDKPTETSPPSDESVVGYTLGALDSRAFEAATAQAWWPPLKAKYAGGSLTTPQPTETDKKYIKSIMNFPLASEAQIAFSPAHLHIDILESHQRKGWGKRLIGTAIRHLKEKELKAVWLGMDPRNKAAALFYERLGFHMFDGAPQAVLGITVEEWENKWENGNH</sequence>
<accession>A0A8I2YWP9</accession>
<dbReference type="CDD" id="cd22209">
    <property type="entry name" value="EMC10"/>
    <property type="match status" value="1"/>
</dbReference>
<feature type="signal peptide" evidence="1">
    <location>
        <begin position="1"/>
        <end position="17"/>
    </location>
</feature>
<keyword evidence="4" id="KW-1185">Reference proteome</keyword>
<dbReference type="SUPFAM" id="SSF55729">
    <property type="entry name" value="Acyl-CoA N-acyltransferases (Nat)"/>
    <property type="match status" value="1"/>
</dbReference>